<dbReference type="EMBL" id="CP002792">
    <property type="protein sequence ID" value="AEH06751.1"/>
    <property type="molecule type" value="Genomic_DNA"/>
</dbReference>
<dbReference type="InterPro" id="IPR016848">
    <property type="entry name" value="RNase_P/MRP_Rpp29-subunit"/>
</dbReference>
<dbReference type="InterPro" id="IPR002730">
    <property type="entry name" value="Rpp29/RNP1"/>
</dbReference>
<keyword evidence="3 7" id="KW-0819">tRNA processing</keyword>
<keyword evidence="9" id="KW-1185">Reference proteome</keyword>
<dbReference type="GO" id="GO:0006364">
    <property type="term" value="P:rRNA processing"/>
    <property type="evidence" value="ECO:0007669"/>
    <property type="project" value="TreeGrafter"/>
</dbReference>
<dbReference type="GO" id="GO:0030677">
    <property type="term" value="C:ribonuclease P complex"/>
    <property type="evidence" value="ECO:0007669"/>
    <property type="project" value="UniProtKB-UniRule"/>
</dbReference>
<dbReference type="GO" id="GO:0033204">
    <property type="term" value="F:ribonuclease P RNA binding"/>
    <property type="evidence" value="ECO:0007669"/>
    <property type="project" value="InterPro"/>
</dbReference>
<evidence type="ECO:0000256" key="3">
    <source>
        <dbReference type="ARBA" id="ARBA00022694"/>
    </source>
</evidence>
<comment type="catalytic activity">
    <reaction evidence="7">
        <text>Endonucleolytic cleavage of RNA, removing 5'-extranucleotides from tRNA precursor.</text>
        <dbReference type="EC" id="3.1.26.5"/>
    </reaction>
</comment>
<dbReference type="NCBIfam" id="NF046110">
    <property type="entry name" value="RNaseP1Mthb"/>
    <property type="match status" value="1"/>
</dbReference>
<dbReference type="InterPro" id="IPR036980">
    <property type="entry name" value="RNase_P/MRP_Rpp29_sf"/>
</dbReference>
<dbReference type="InterPro" id="IPR023534">
    <property type="entry name" value="Rof/RNase_P-like"/>
</dbReference>
<evidence type="ECO:0000313" key="9">
    <source>
        <dbReference type="Proteomes" id="UP000009296"/>
    </source>
</evidence>
<organism evidence="8 9">
    <name type="scientific">Methanothermococcus okinawensis (strain DSM 14208 / JCM 11175 / IH1)</name>
    <dbReference type="NCBI Taxonomy" id="647113"/>
    <lineage>
        <taxon>Archaea</taxon>
        <taxon>Methanobacteriati</taxon>
        <taxon>Methanobacteriota</taxon>
        <taxon>Methanomada group</taxon>
        <taxon>Methanococci</taxon>
        <taxon>Methanococcales</taxon>
        <taxon>Methanococcaceae</taxon>
        <taxon>Methanothermococcus</taxon>
    </lineage>
</organism>
<gene>
    <name evidence="7" type="primary">rnp1</name>
    <name evidence="8" type="ordered locus">Metok_0774</name>
</gene>
<dbReference type="KEGG" id="mok:Metok_0774"/>
<keyword evidence="4 7" id="KW-0540">Nuclease</keyword>
<evidence type="ECO:0000256" key="5">
    <source>
        <dbReference type="ARBA" id="ARBA00022759"/>
    </source>
</evidence>
<evidence type="ECO:0000256" key="1">
    <source>
        <dbReference type="ARBA" id="ARBA00006181"/>
    </source>
</evidence>
<protein>
    <recommendedName>
        <fullName evidence="7">Ribonuclease P protein component 1</fullName>
        <shortName evidence="7">RNase P component 1</shortName>
        <ecNumber evidence="7">3.1.26.5</ecNumber>
    </recommendedName>
    <alternativeName>
        <fullName evidence="7">Rpp29</fullName>
    </alternativeName>
</protein>
<comment type="function">
    <text evidence="7">Part of ribonuclease P, a protein complex that generates mature tRNA molecules by cleaving their 5'-ends.</text>
</comment>
<dbReference type="GO" id="GO:0005737">
    <property type="term" value="C:cytoplasm"/>
    <property type="evidence" value="ECO:0007669"/>
    <property type="project" value="UniProtKB-SubCell"/>
</dbReference>
<dbReference type="Gene3D" id="2.30.30.210">
    <property type="entry name" value="Ribonuclease P/MRP, subunit p29"/>
    <property type="match status" value="1"/>
</dbReference>
<accession>F8AM66</accession>
<dbReference type="SUPFAM" id="SSF101744">
    <property type="entry name" value="Rof/RNase P subunit-like"/>
    <property type="match status" value="1"/>
</dbReference>
<comment type="similarity">
    <text evidence="1 7">Belongs to the eukaryotic/archaeal RNase P protein component 1 family.</text>
</comment>
<name>F8AM66_METOI</name>
<dbReference type="PANTHER" id="PTHR13348:SF0">
    <property type="entry name" value="RIBONUCLEASE P PROTEIN SUBUNIT P29"/>
    <property type="match status" value="1"/>
</dbReference>
<dbReference type="InterPro" id="IPR023538">
    <property type="entry name" value="RNP1"/>
</dbReference>
<dbReference type="eggNOG" id="arCOG00784">
    <property type="taxonomic scope" value="Archaea"/>
</dbReference>
<evidence type="ECO:0000256" key="6">
    <source>
        <dbReference type="ARBA" id="ARBA00022801"/>
    </source>
</evidence>
<dbReference type="GO" id="GO:0001682">
    <property type="term" value="P:tRNA 5'-leader removal"/>
    <property type="evidence" value="ECO:0007669"/>
    <property type="project" value="UniProtKB-UniRule"/>
</dbReference>
<keyword evidence="6 7" id="KW-0378">Hydrolase</keyword>
<proteinExistence type="inferred from homology"/>
<sequence length="112" mass="12545">MPVGTPLCPYGSGDTQMITPQNILRHELIGLNVEIVKSPNLSLVGIKGKVVDETRNTLIIERFGSGKEIRIPKDVAVFRFELKDKSVDVIGSLLIGRPEDRLKRKIKTIYPY</sequence>
<evidence type="ECO:0000313" key="8">
    <source>
        <dbReference type="EMBL" id="AEH06751.1"/>
    </source>
</evidence>
<comment type="subcellular location">
    <subcellularLocation>
        <location evidence="7">Cytoplasm</location>
    </subcellularLocation>
</comment>
<dbReference type="HAMAP" id="MF_00754">
    <property type="entry name" value="RNase_P_1"/>
    <property type="match status" value="1"/>
</dbReference>
<comment type="subunit">
    <text evidence="7">Consists of a catalytic RNA component and at least 4-5 protein subunits.</text>
</comment>
<evidence type="ECO:0000256" key="4">
    <source>
        <dbReference type="ARBA" id="ARBA00022722"/>
    </source>
</evidence>
<evidence type="ECO:0000256" key="7">
    <source>
        <dbReference type="HAMAP-Rule" id="MF_00754"/>
    </source>
</evidence>
<dbReference type="EC" id="3.1.26.5" evidence="7"/>
<keyword evidence="2 7" id="KW-0963">Cytoplasm</keyword>
<dbReference type="PANTHER" id="PTHR13348">
    <property type="entry name" value="RIBONUCLEASE P SUBUNIT P29"/>
    <property type="match status" value="1"/>
</dbReference>
<dbReference type="SMART" id="SM00538">
    <property type="entry name" value="POP4"/>
    <property type="match status" value="1"/>
</dbReference>
<dbReference type="Pfam" id="PF01868">
    <property type="entry name" value="RNase_P-MRP_p29"/>
    <property type="match status" value="1"/>
</dbReference>
<dbReference type="GO" id="GO:0000172">
    <property type="term" value="C:ribonuclease MRP complex"/>
    <property type="evidence" value="ECO:0007669"/>
    <property type="project" value="InterPro"/>
</dbReference>
<dbReference type="GO" id="GO:0004526">
    <property type="term" value="F:ribonuclease P activity"/>
    <property type="evidence" value="ECO:0007669"/>
    <property type="project" value="UniProtKB-UniRule"/>
</dbReference>
<dbReference type="STRING" id="647113.Metok_0774"/>
<reference evidence="8" key="1">
    <citation type="submission" date="2011-05" db="EMBL/GenBank/DDBJ databases">
        <title>Complete sequence of chromosome of Methanothermococcus okinawensis IH1.</title>
        <authorList>
            <consortium name="US DOE Joint Genome Institute"/>
            <person name="Lucas S."/>
            <person name="Han J."/>
            <person name="Lapidus A."/>
            <person name="Cheng J.-F."/>
            <person name="Goodwin L."/>
            <person name="Pitluck S."/>
            <person name="Peters L."/>
            <person name="Mikhailova N."/>
            <person name="Held B."/>
            <person name="Han C."/>
            <person name="Tapia R."/>
            <person name="Land M."/>
            <person name="Hauser L."/>
            <person name="Kyrpides N."/>
            <person name="Ivanova N."/>
            <person name="Pagani I."/>
            <person name="Sieprawska-Lupa M."/>
            <person name="Takai K."/>
            <person name="Miyazaki J."/>
            <person name="Whitman W."/>
            <person name="Woyke T."/>
        </authorList>
    </citation>
    <scope>NUCLEOTIDE SEQUENCE [LARGE SCALE GENOMIC DNA]</scope>
    <source>
        <strain evidence="8">IH1</strain>
    </source>
</reference>
<keyword evidence="5 7" id="KW-0255">Endonuclease</keyword>
<dbReference type="Proteomes" id="UP000009296">
    <property type="component" value="Chromosome"/>
</dbReference>
<dbReference type="HOGENOM" id="CLU_107020_2_1_2"/>
<evidence type="ECO:0000256" key="2">
    <source>
        <dbReference type="ARBA" id="ARBA00022490"/>
    </source>
</evidence>
<dbReference type="AlphaFoldDB" id="F8AM66"/>